<keyword evidence="3" id="KW-0547">Nucleotide-binding</keyword>
<dbReference type="PROSITE" id="PS50893">
    <property type="entry name" value="ABC_TRANSPORTER_2"/>
    <property type="match status" value="1"/>
</dbReference>
<evidence type="ECO:0000256" key="4">
    <source>
        <dbReference type="ARBA" id="ARBA00022840"/>
    </source>
</evidence>
<dbReference type="RefSeq" id="WP_286303751.1">
    <property type="nucleotide sequence ID" value="NZ_AP027741.1"/>
</dbReference>
<dbReference type="EMBL" id="BAAADG010000002">
    <property type="protein sequence ID" value="GAA0217456.1"/>
    <property type="molecule type" value="Genomic_DNA"/>
</dbReference>
<dbReference type="Proteomes" id="UP001501476">
    <property type="component" value="Unassembled WGS sequence"/>
</dbReference>
<dbReference type="Pfam" id="PF00005">
    <property type="entry name" value="ABC_tran"/>
    <property type="match status" value="1"/>
</dbReference>
<proteinExistence type="inferred from homology"/>
<dbReference type="InterPro" id="IPR003439">
    <property type="entry name" value="ABC_transporter-like_ATP-bd"/>
</dbReference>
<dbReference type="SUPFAM" id="SSF52540">
    <property type="entry name" value="P-loop containing nucleoside triphosphate hydrolases"/>
    <property type="match status" value="1"/>
</dbReference>
<reference evidence="6 7" key="1">
    <citation type="journal article" date="2019" name="Int. J. Syst. Evol. Microbiol.">
        <title>The Global Catalogue of Microorganisms (GCM) 10K type strain sequencing project: providing services to taxonomists for standard genome sequencing and annotation.</title>
        <authorList>
            <consortium name="The Broad Institute Genomics Platform"/>
            <consortium name="The Broad Institute Genome Sequencing Center for Infectious Disease"/>
            <person name="Wu L."/>
            <person name="Ma J."/>
        </authorList>
    </citation>
    <scope>NUCLEOTIDE SEQUENCE [LARGE SCALE GENOMIC DNA]</scope>
    <source>
        <strain evidence="6 7">JCM 6886</strain>
    </source>
</reference>
<dbReference type="Gene3D" id="3.40.50.300">
    <property type="entry name" value="P-loop containing nucleotide triphosphate hydrolases"/>
    <property type="match status" value="1"/>
</dbReference>
<evidence type="ECO:0000256" key="1">
    <source>
        <dbReference type="ARBA" id="ARBA00005417"/>
    </source>
</evidence>
<accession>A0ABN0TBC0</accession>
<comment type="caution">
    <text evidence="6">The sequence shown here is derived from an EMBL/GenBank/DDBJ whole genome shotgun (WGS) entry which is preliminary data.</text>
</comment>
<evidence type="ECO:0000256" key="3">
    <source>
        <dbReference type="ARBA" id="ARBA00022741"/>
    </source>
</evidence>
<keyword evidence="7" id="KW-1185">Reference proteome</keyword>
<dbReference type="GO" id="GO:0005524">
    <property type="term" value="F:ATP binding"/>
    <property type="evidence" value="ECO:0007669"/>
    <property type="project" value="UniProtKB-KW"/>
</dbReference>
<organism evidence="6 7">
    <name type="scientific">Methylophaga marina</name>
    <dbReference type="NCBI Taxonomy" id="45495"/>
    <lineage>
        <taxon>Bacteria</taxon>
        <taxon>Pseudomonadati</taxon>
        <taxon>Pseudomonadota</taxon>
        <taxon>Gammaproteobacteria</taxon>
        <taxon>Thiotrichales</taxon>
        <taxon>Piscirickettsiaceae</taxon>
        <taxon>Methylophaga</taxon>
    </lineage>
</organism>
<evidence type="ECO:0000259" key="5">
    <source>
        <dbReference type="PROSITE" id="PS50893"/>
    </source>
</evidence>
<gene>
    <name evidence="6" type="ORF">GCM10008964_06220</name>
</gene>
<evidence type="ECO:0000313" key="6">
    <source>
        <dbReference type="EMBL" id="GAA0217456.1"/>
    </source>
</evidence>
<dbReference type="CDD" id="cd03230">
    <property type="entry name" value="ABC_DR_subfamily_A"/>
    <property type="match status" value="1"/>
</dbReference>
<dbReference type="PANTHER" id="PTHR43335:SF4">
    <property type="entry name" value="ABC TRANSPORTER, ATP-BINDING PROTEIN"/>
    <property type="match status" value="1"/>
</dbReference>
<name>A0ABN0TBC0_9GAMM</name>
<evidence type="ECO:0000313" key="7">
    <source>
        <dbReference type="Proteomes" id="UP001501476"/>
    </source>
</evidence>
<sequence length="315" mass="34610">MTLRIEIDDLAKYFGAIKAVDGVSFSVSKGEVLGFLGPNGAGKSTTMKMITGFLTPTKGTVRVCGYDVLNDPISVKAHLGYLPEGAPAYADMTPDSFLKFIAEIRGIKGADRRRAVDSAAERARITNVMYQPIETLSKGYKRRVGLAQSILHNPPVLILDEPTDGLDPNQKHEVRTLINEMAEEKAIIISTHILEEVHALCTRNVVIANGKVKFDGTPQELESRSRYYNAVVVNVADVEQKAFESFLNSLAFVARVEPLESAGFRVYPKQGQQITAELSEKIRENGWSIDALHAESGRLDEVFRSITMPNTGAKN</sequence>
<keyword evidence="4 6" id="KW-0067">ATP-binding</keyword>
<evidence type="ECO:0000256" key="2">
    <source>
        <dbReference type="ARBA" id="ARBA00022448"/>
    </source>
</evidence>
<feature type="domain" description="ABC transporter" evidence="5">
    <location>
        <begin position="5"/>
        <end position="234"/>
    </location>
</feature>
<dbReference type="SMART" id="SM00382">
    <property type="entry name" value="AAA"/>
    <property type="match status" value="1"/>
</dbReference>
<protein>
    <submittedName>
        <fullName evidence="6">ABC transporter ATP-binding protein</fullName>
    </submittedName>
</protein>
<keyword evidence="2" id="KW-0813">Transport</keyword>
<comment type="similarity">
    <text evidence="1">Belongs to the ABC transporter superfamily.</text>
</comment>
<dbReference type="InterPro" id="IPR003593">
    <property type="entry name" value="AAA+_ATPase"/>
</dbReference>
<dbReference type="PANTHER" id="PTHR43335">
    <property type="entry name" value="ABC TRANSPORTER, ATP-BINDING PROTEIN"/>
    <property type="match status" value="1"/>
</dbReference>
<dbReference type="InterPro" id="IPR027417">
    <property type="entry name" value="P-loop_NTPase"/>
</dbReference>